<proteinExistence type="inferred from homology"/>
<comment type="subcellular location">
    <subcellularLocation>
        <location evidence="8">Cell inner membrane</location>
    </subcellularLocation>
    <subcellularLocation>
        <location evidence="1">Cell membrane</location>
        <topology evidence="1">Multi-pass membrane protein</topology>
    </subcellularLocation>
</comment>
<dbReference type="InterPro" id="IPR026034">
    <property type="entry name" value="MreD_proteobac"/>
</dbReference>
<evidence type="ECO:0000256" key="1">
    <source>
        <dbReference type="ARBA" id="ARBA00004651"/>
    </source>
</evidence>
<evidence type="ECO:0000256" key="2">
    <source>
        <dbReference type="ARBA" id="ARBA00007776"/>
    </source>
</evidence>
<evidence type="ECO:0000256" key="8">
    <source>
        <dbReference type="PIRNR" id="PIRNR018472"/>
    </source>
</evidence>
<comment type="function">
    <text evidence="8">Involved in formation of the rod shape of the cell. May also contribute to regulation of formation of penicillin-binding proteins.</text>
</comment>
<dbReference type="RefSeq" id="WP_310063121.1">
    <property type="nucleotide sequence ID" value="NZ_JAVDVY010000002.1"/>
</dbReference>
<keyword evidence="8" id="KW-0997">Cell inner membrane</keyword>
<comment type="similarity">
    <text evidence="2 8">Belongs to the MreD family.</text>
</comment>
<evidence type="ECO:0000256" key="6">
    <source>
        <dbReference type="ARBA" id="ARBA00022989"/>
    </source>
</evidence>
<evidence type="ECO:0000313" key="10">
    <source>
        <dbReference type="EMBL" id="MDR7135444.1"/>
    </source>
</evidence>
<accession>A0ABU1WDG2</accession>
<dbReference type="PIRSF" id="PIRSF018472">
    <property type="entry name" value="MreD_proteobac"/>
    <property type="match status" value="1"/>
</dbReference>
<evidence type="ECO:0000256" key="3">
    <source>
        <dbReference type="ARBA" id="ARBA00022475"/>
    </source>
</evidence>
<dbReference type="InterPro" id="IPR007227">
    <property type="entry name" value="Cell_shape_determining_MreD"/>
</dbReference>
<dbReference type="PANTHER" id="PTHR37484">
    <property type="entry name" value="ROD SHAPE-DETERMINING PROTEIN MRED"/>
    <property type="match status" value="1"/>
</dbReference>
<keyword evidence="5 8" id="KW-0133">Cell shape</keyword>
<organism evidence="10 11">
    <name type="scientific">Lysobacter niastensis</name>
    <dbReference type="NCBI Taxonomy" id="380629"/>
    <lineage>
        <taxon>Bacteria</taxon>
        <taxon>Pseudomonadati</taxon>
        <taxon>Pseudomonadota</taxon>
        <taxon>Gammaproteobacteria</taxon>
        <taxon>Lysobacterales</taxon>
        <taxon>Lysobacteraceae</taxon>
        <taxon>Lysobacter</taxon>
    </lineage>
</organism>
<comment type="caution">
    <text evidence="10">The sequence shown here is derived from an EMBL/GenBank/DDBJ whole genome shotgun (WGS) entry which is preliminary data.</text>
</comment>
<keyword evidence="6 9" id="KW-1133">Transmembrane helix</keyword>
<sequence length="162" mass="18161">MSRSNAYWALPVSLLAALILGLLPLPVALQPLRPYWLALVLAYWLIEDPDRVGLGVAFSVGLLADLTFGTLFGEQALRLVVMAFILQRFRARLRFFPMSQQALAIGGLLLNDRIVAAVIHFVLGQPSPPREFWLAPLLGMLLWPLVFVAMDAIRLGQWRRRS</sequence>
<protein>
    <recommendedName>
        <fullName evidence="8">Rod shape-determining protein MreD</fullName>
    </recommendedName>
</protein>
<feature type="transmembrane region" description="Helical" evidence="9">
    <location>
        <begin position="52"/>
        <end position="81"/>
    </location>
</feature>
<feature type="transmembrane region" description="Helical" evidence="9">
    <location>
        <begin position="133"/>
        <end position="153"/>
    </location>
</feature>
<dbReference type="Pfam" id="PF04093">
    <property type="entry name" value="MreD"/>
    <property type="match status" value="1"/>
</dbReference>
<keyword evidence="4 9" id="KW-0812">Transmembrane</keyword>
<keyword evidence="11" id="KW-1185">Reference proteome</keyword>
<dbReference type="PANTHER" id="PTHR37484:SF1">
    <property type="entry name" value="ROD SHAPE-DETERMINING PROTEIN MRED"/>
    <property type="match status" value="1"/>
</dbReference>
<keyword evidence="3 8" id="KW-1003">Cell membrane</keyword>
<gene>
    <name evidence="10" type="ORF">J2X06_002653</name>
</gene>
<dbReference type="Proteomes" id="UP001251524">
    <property type="component" value="Unassembled WGS sequence"/>
</dbReference>
<name>A0ABU1WDG2_9GAMM</name>
<evidence type="ECO:0000256" key="9">
    <source>
        <dbReference type="SAM" id="Phobius"/>
    </source>
</evidence>
<dbReference type="NCBIfam" id="TIGR03426">
    <property type="entry name" value="shape_MreD"/>
    <property type="match status" value="1"/>
</dbReference>
<keyword evidence="7 8" id="KW-0472">Membrane</keyword>
<reference evidence="10 11" key="1">
    <citation type="submission" date="2023-07" db="EMBL/GenBank/DDBJ databases">
        <title>Sorghum-associated microbial communities from plants grown in Nebraska, USA.</title>
        <authorList>
            <person name="Schachtman D."/>
        </authorList>
    </citation>
    <scope>NUCLEOTIDE SEQUENCE [LARGE SCALE GENOMIC DNA]</scope>
    <source>
        <strain evidence="10 11">BE198</strain>
    </source>
</reference>
<evidence type="ECO:0000313" key="11">
    <source>
        <dbReference type="Proteomes" id="UP001251524"/>
    </source>
</evidence>
<evidence type="ECO:0000256" key="4">
    <source>
        <dbReference type="ARBA" id="ARBA00022692"/>
    </source>
</evidence>
<feature type="transmembrane region" description="Helical" evidence="9">
    <location>
        <begin position="102"/>
        <end position="121"/>
    </location>
</feature>
<evidence type="ECO:0000256" key="7">
    <source>
        <dbReference type="ARBA" id="ARBA00023136"/>
    </source>
</evidence>
<dbReference type="EMBL" id="JAVDVY010000002">
    <property type="protein sequence ID" value="MDR7135444.1"/>
    <property type="molecule type" value="Genomic_DNA"/>
</dbReference>
<evidence type="ECO:0000256" key="5">
    <source>
        <dbReference type="ARBA" id="ARBA00022960"/>
    </source>
</evidence>